<proteinExistence type="predicted"/>
<reference evidence="3" key="1">
    <citation type="submission" date="2015-03" db="EMBL/GenBank/DDBJ databases">
        <authorList>
            <person name="Urmite Genomes"/>
        </authorList>
    </citation>
    <scope>NUCLEOTIDE SEQUENCE [LARGE SCALE GENOMIC DNA]</scope>
    <source>
        <strain evidence="3">FF10</strain>
    </source>
</reference>
<organism evidence="2 3">
    <name type="scientific">Streptococcus varani</name>
    <dbReference type="NCBI Taxonomy" id="1608583"/>
    <lineage>
        <taxon>Bacteria</taxon>
        <taxon>Bacillati</taxon>
        <taxon>Bacillota</taxon>
        <taxon>Bacilli</taxon>
        <taxon>Lactobacillales</taxon>
        <taxon>Streptococcaceae</taxon>
        <taxon>Streptococcus</taxon>
    </lineage>
</organism>
<dbReference type="AlphaFoldDB" id="A0A0E4H3V3"/>
<sequence>MSFLLELLFDFLGFVFLESSWDNYEDLSRKSPTKHFWIKALFLVGSIIYFFTTFIILLVSVITIRNIKDDGWTVTTGLLLSLFLVLMIFLFSKLPKIFMNLKTIFLHSSRK</sequence>
<accession>A0A0E4H3V3</accession>
<protein>
    <submittedName>
        <fullName evidence="2">Uncharacterized protein</fullName>
    </submittedName>
</protein>
<dbReference type="EMBL" id="CTEN01000002">
    <property type="protein sequence ID" value="CQR24752.1"/>
    <property type="molecule type" value="Genomic_DNA"/>
</dbReference>
<dbReference type="Proteomes" id="UP000198604">
    <property type="component" value="Unassembled WGS sequence"/>
</dbReference>
<feature type="transmembrane region" description="Helical" evidence="1">
    <location>
        <begin position="36"/>
        <end position="59"/>
    </location>
</feature>
<feature type="transmembrane region" description="Helical" evidence="1">
    <location>
        <begin position="71"/>
        <end position="92"/>
    </location>
</feature>
<gene>
    <name evidence="2" type="ORF">BN1356_01108</name>
</gene>
<evidence type="ECO:0000313" key="3">
    <source>
        <dbReference type="Proteomes" id="UP000198604"/>
    </source>
</evidence>
<keyword evidence="1" id="KW-1133">Transmembrane helix</keyword>
<keyword evidence="3" id="KW-1185">Reference proteome</keyword>
<evidence type="ECO:0000313" key="2">
    <source>
        <dbReference type="EMBL" id="CQR24752.1"/>
    </source>
</evidence>
<keyword evidence="1" id="KW-0812">Transmembrane</keyword>
<keyword evidence="1" id="KW-0472">Membrane</keyword>
<name>A0A0E4H3V3_9STRE</name>
<evidence type="ECO:0000256" key="1">
    <source>
        <dbReference type="SAM" id="Phobius"/>
    </source>
</evidence>